<evidence type="ECO:0000256" key="6">
    <source>
        <dbReference type="ARBA" id="ARBA00023237"/>
    </source>
</evidence>
<dbReference type="InterPro" id="IPR039426">
    <property type="entry name" value="TonB-dep_rcpt-like"/>
</dbReference>
<accession>A0A511Y7J5</accession>
<dbReference type="InterPro" id="IPR023997">
    <property type="entry name" value="TonB-dep_OMP_SusC/RagA_CS"/>
</dbReference>
<dbReference type="InterPro" id="IPR036942">
    <property type="entry name" value="Beta-barrel_TonB_sf"/>
</dbReference>
<comment type="subcellular location">
    <subcellularLocation>
        <location evidence="1 7">Cell outer membrane</location>
        <topology evidence="1 7">Multi-pass membrane protein</topology>
    </subcellularLocation>
</comment>
<dbReference type="Gene3D" id="2.170.130.10">
    <property type="entry name" value="TonB-dependent receptor, plug domain"/>
    <property type="match status" value="1"/>
</dbReference>
<protein>
    <submittedName>
        <fullName evidence="10">SusC/RagA family TonB-linked outer membrane protein</fullName>
    </submittedName>
</protein>
<keyword evidence="8" id="KW-0732">Signal</keyword>
<keyword evidence="3 7" id="KW-1134">Transmembrane beta strand</keyword>
<evidence type="ECO:0000256" key="4">
    <source>
        <dbReference type="ARBA" id="ARBA00022692"/>
    </source>
</evidence>
<feature type="chain" id="PRO_5022008635" evidence="8">
    <location>
        <begin position="22"/>
        <end position="1086"/>
    </location>
</feature>
<dbReference type="SMART" id="SM00965">
    <property type="entry name" value="STN"/>
    <property type="match status" value="1"/>
</dbReference>
<dbReference type="Gene3D" id="2.40.170.20">
    <property type="entry name" value="TonB-dependent receptor, beta-barrel domain"/>
    <property type="match status" value="1"/>
</dbReference>
<dbReference type="InterPro" id="IPR037066">
    <property type="entry name" value="Plug_dom_sf"/>
</dbReference>
<dbReference type="PROSITE" id="PS52016">
    <property type="entry name" value="TONB_DEPENDENT_REC_3"/>
    <property type="match status" value="1"/>
</dbReference>
<gene>
    <name evidence="10" type="ORF">CLA01_12430</name>
</gene>
<dbReference type="InterPro" id="IPR008969">
    <property type="entry name" value="CarboxyPept-like_regulatory"/>
</dbReference>
<evidence type="ECO:0000259" key="9">
    <source>
        <dbReference type="SMART" id="SM00965"/>
    </source>
</evidence>
<dbReference type="Proteomes" id="UP000321150">
    <property type="component" value="Unassembled WGS sequence"/>
</dbReference>
<dbReference type="Pfam" id="PF13715">
    <property type="entry name" value="CarbopepD_reg_2"/>
    <property type="match status" value="1"/>
</dbReference>
<dbReference type="InterPro" id="IPR011662">
    <property type="entry name" value="Secretin/TonB_short_N"/>
</dbReference>
<dbReference type="InterPro" id="IPR023996">
    <property type="entry name" value="TonB-dep_OMP_SusC/RagA"/>
</dbReference>
<reference evidence="10 11" key="1">
    <citation type="submission" date="2019-07" db="EMBL/GenBank/DDBJ databases">
        <title>Whole genome shotgun sequence of Chryseobacterium lathyri NBRC 105250.</title>
        <authorList>
            <person name="Hosoyama A."/>
            <person name="Uohara A."/>
            <person name="Ohji S."/>
            <person name="Ichikawa N."/>
        </authorList>
    </citation>
    <scope>NUCLEOTIDE SEQUENCE [LARGE SCALE GENOMIC DNA]</scope>
    <source>
        <strain evidence="10 11">NBRC 105250</strain>
    </source>
</reference>
<dbReference type="SUPFAM" id="SSF56935">
    <property type="entry name" value="Porins"/>
    <property type="match status" value="1"/>
</dbReference>
<evidence type="ECO:0000313" key="10">
    <source>
        <dbReference type="EMBL" id="GEN71171.1"/>
    </source>
</evidence>
<name>A0A511Y7J5_9FLAO</name>
<keyword evidence="2 7" id="KW-0813">Transport</keyword>
<dbReference type="NCBIfam" id="TIGR04057">
    <property type="entry name" value="SusC_RagA_signa"/>
    <property type="match status" value="1"/>
</dbReference>
<evidence type="ECO:0000256" key="3">
    <source>
        <dbReference type="ARBA" id="ARBA00022452"/>
    </source>
</evidence>
<dbReference type="EMBL" id="BJYI01000004">
    <property type="protein sequence ID" value="GEN71171.1"/>
    <property type="molecule type" value="Genomic_DNA"/>
</dbReference>
<evidence type="ECO:0000313" key="11">
    <source>
        <dbReference type="Proteomes" id="UP000321150"/>
    </source>
</evidence>
<organism evidence="10 11">
    <name type="scientific">Chryseobacterium lathyri</name>
    <dbReference type="NCBI Taxonomy" id="395933"/>
    <lineage>
        <taxon>Bacteria</taxon>
        <taxon>Pseudomonadati</taxon>
        <taxon>Bacteroidota</taxon>
        <taxon>Flavobacteriia</taxon>
        <taxon>Flavobacteriales</taxon>
        <taxon>Weeksellaceae</taxon>
        <taxon>Chryseobacterium group</taxon>
        <taxon>Chryseobacterium</taxon>
    </lineage>
</organism>
<dbReference type="SUPFAM" id="SSF49464">
    <property type="entry name" value="Carboxypeptidase regulatory domain-like"/>
    <property type="match status" value="1"/>
</dbReference>
<dbReference type="Gene3D" id="2.60.40.1120">
    <property type="entry name" value="Carboxypeptidase-like, regulatory domain"/>
    <property type="match status" value="1"/>
</dbReference>
<dbReference type="NCBIfam" id="TIGR04056">
    <property type="entry name" value="OMP_RagA_SusC"/>
    <property type="match status" value="1"/>
</dbReference>
<dbReference type="GO" id="GO:0009279">
    <property type="term" value="C:cell outer membrane"/>
    <property type="evidence" value="ECO:0007669"/>
    <property type="project" value="UniProtKB-SubCell"/>
</dbReference>
<feature type="domain" description="Secretin/TonB short N-terminal" evidence="9">
    <location>
        <begin position="46"/>
        <end position="97"/>
    </location>
</feature>
<keyword evidence="6 7" id="KW-0998">Cell outer membrane</keyword>
<evidence type="ECO:0000256" key="1">
    <source>
        <dbReference type="ARBA" id="ARBA00004571"/>
    </source>
</evidence>
<evidence type="ECO:0000256" key="5">
    <source>
        <dbReference type="ARBA" id="ARBA00023136"/>
    </source>
</evidence>
<proteinExistence type="inferred from homology"/>
<keyword evidence="5 7" id="KW-0472">Membrane</keyword>
<evidence type="ECO:0000256" key="7">
    <source>
        <dbReference type="PROSITE-ProRule" id="PRU01360"/>
    </source>
</evidence>
<dbReference type="InterPro" id="IPR012910">
    <property type="entry name" value="Plug_dom"/>
</dbReference>
<evidence type="ECO:0000256" key="8">
    <source>
        <dbReference type="SAM" id="SignalP"/>
    </source>
</evidence>
<evidence type="ECO:0000256" key="2">
    <source>
        <dbReference type="ARBA" id="ARBA00022448"/>
    </source>
</evidence>
<comment type="caution">
    <text evidence="10">The sequence shown here is derived from an EMBL/GenBank/DDBJ whole genome shotgun (WGS) entry which is preliminary data.</text>
</comment>
<dbReference type="AlphaFoldDB" id="A0A511Y7J5"/>
<feature type="signal peptide" evidence="8">
    <location>
        <begin position="1"/>
        <end position="21"/>
    </location>
</feature>
<dbReference type="InterPro" id="IPR018247">
    <property type="entry name" value="EF_Hand_1_Ca_BS"/>
</dbReference>
<dbReference type="RefSeq" id="WP_157963391.1">
    <property type="nucleotide sequence ID" value="NZ_QNFY01000013.1"/>
</dbReference>
<dbReference type="PROSITE" id="PS00018">
    <property type="entry name" value="EF_HAND_1"/>
    <property type="match status" value="1"/>
</dbReference>
<dbReference type="Pfam" id="PF07715">
    <property type="entry name" value="Plug"/>
    <property type="match status" value="1"/>
</dbReference>
<sequence>MKLIALLILVSCFKVTATVHAQSISIFVKQEPIEKVFEKIQKQSRYSFFYDENILCRTGKVTLSLKNKSLTEVLDKVFKDQPLVYEVIDQTILVKPKEKGIIEQISDFLKKQTVTGTVTDENNQALAGATVTVKGTGVHTGTNSEGKFTLHNVTDNAVLLVTYIGYITQEVSVKNAGKIILIKSESKLDEVQVIAYGTTTKRLNTGSVAKISAKEIESQPVSNLLATMIGRVPGADVIQNNGVPGSTFSIQIRGRNSLAQGSEPLFIIDGVPFAPNNNNIAVQNSVSNGLSPFSSINPNDIESIEVLKDADATAIYGSRGANGVVLISTKKGKSGATRFNVRHLQGYSDIAKKMNMLTTEQYLALREEAFRNDNITPSSAPGTEAYAPDLLLWDKNRYTDLRDLIMGQTASTMNSAVNLSGGDNRTQFLIGGSFNRESTVFTGDSRYKKGTINLNINHKALQDRLEIAFSTNYSLESNRLFNGNALYYSNLPPNLPQLYNADGDLNWSQDGASFYNPVAFTKKEFSSYRKNLISRMQVSYSLLNNLNIKTSFGYNDLNADERSYDPLSTQDPSGDDYEGFAQYSTNSFSSWIIEPQIDYSIKRQRGSLHFTLGASLQSTLNEVQSLKASGYSSDQLLKSLAAATILSNQFNSYAPYKYAAAFARINYNLDNKYLINLSGRRDGSSRFGSDNQWGNFYAIGAGWIFSNENFLSQKNSILSFGKLRTSYGITGNDQIGNYQYLDTWSTWRPYQRSTALYPSSLFNPNYGWEVNKKYEAALETAWLNERIFLNIAFFLNRSDNQLVQYILPSQTGHFSINRNFPALIENKGWESELTIKIFKNQNFQWETGFNITIPKNRLLRFENLQTSAYQSKYVIGESLNVMYGYRSLGVDPQIGVYEFQDTNGDGTINNFDYAVLGTLDPKFYGGWSNTLKYKGFSISAFFQFKKQTGTTILNEIYSNSQSFPGMMFNQPSAVMARWKNPGDITTVQKVSATTSSEAYRIANEYVLQSNAVLGDASFIRLKTLELSYNLPTLLSKKIAAGSCNLFIQGQNLLTITRYNGWDPETQGNILAVPPLRSLTLGIALHY</sequence>
<comment type="similarity">
    <text evidence="7">Belongs to the TonB-dependent receptor family.</text>
</comment>
<dbReference type="Pfam" id="PF07660">
    <property type="entry name" value="STN"/>
    <property type="match status" value="1"/>
</dbReference>
<keyword evidence="4 7" id="KW-0812">Transmembrane</keyword>